<dbReference type="Gene3D" id="3.40.50.10840">
    <property type="entry name" value="Putative sugar-binding, N-terminal domain"/>
    <property type="match status" value="1"/>
</dbReference>
<dbReference type="Pfam" id="PF17042">
    <property type="entry name" value="NBD_C"/>
    <property type="match status" value="1"/>
</dbReference>
<gene>
    <name evidence="9" type="ORF">GCM10011496_24870</name>
</gene>
<evidence type="ECO:0008006" key="11">
    <source>
        <dbReference type="Google" id="ProtNLM"/>
    </source>
</evidence>
<keyword evidence="6" id="KW-0119">Carbohydrate metabolism</keyword>
<comment type="caution">
    <text evidence="9">The sequence shown here is derived from an EMBL/GenBank/DDBJ whole genome shotgun (WGS) entry which is preliminary data.</text>
</comment>
<dbReference type="GO" id="GO:0016301">
    <property type="term" value="F:kinase activity"/>
    <property type="evidence" value="ECO:0007669"/>
    <property type="project" value="UniProtKB-KW"/>
</dbReference>
<organism evidence="9 10">
    <name type="scientific">Polaromonas eurypsychrophila</name>
    <dbReference type="NCBI Taxonomy" id="1614635"/>
    <lineage>
        <taxon>Bacteria</taxon>
        <taxon>Pseudomonadati</taxon>
        <taxon>Pseudomonadota</taxon>
        <taxon>Betaproteobacteria</taxon>
        <taxon>Burkholderiales</taxon>
        <taxon>Comamonadaceae</taxon>
        <taxon>Polaromonas</taxon>
    </lineage>
</organism>
<evidence type="ECO:0000256" key="4">
    <source>
        <dbReference type="ARBA" id="ARBA00022777"/>
    </source>
</evidence>
<dbReference type="InterPro" id="IPR042213">
    <property type="entry name" value="NBD_C_sf"/>
</dbReference>
<reference evidence="9" key="2">
    <citation type="submission" date="2020-09" db="EMBL/GenBank/DDBJ databases">
        <authorList>
            <person name="Sun Q."/>
            <person name="Zhou Y."/>
        </authorList>
    </citation>
    <scope>NUCLEOTIDE SEQUENCE</scope>
    <source>
        <strain evidence="9">CGMCC 1.15322</strain>
    </source>
</reference>
<evidence type="ECO:0000313" key="9">
    <source>
        <dbReference type="EMBL" id="GGB02914.1"/>
    </source>
</evidence>
<evidence type="ECO:0000259" key="7">
    <source>
        <dbReference type="Pfam" id="PF07005"/>
    </source>
</evidence>
<dbReference type="GO" id="GO:0005524">
    <property type="term" value="F:ATP binding"/>
    <property type="evidence" value="ECO:0007669"/>
    <property type="project" value="UniProtKB-KW"/>
</dbReference>
<dbReference type="Pfam" id="PF07005">
    <property type="entry name" value="SBD_N"/>
    <property type="match status" value="1"/>
</dbReference>
<dbReference type="EMBL" id="BMIG01000008">
    <property type="protein sequence ID" value="GGB02914.1"/>
    <property type="molecule type" value="Genomic_DNA"/>
</dbReference>
<feature type="domain" description="Four-carbon acid sugar kinase nucleotide binding" evidence="8">
    <location>
        <begin position="272"/>
        <end position="426"/>
    </location>
</feature>
<protein>
    <recommendedName>
        <fullName evidence="11">Four-carbon acid sugar kinase family protein</fullName>
    </recommendedName>
</protein>
<name>A0A916SJR9_9BURK</name>
<dbReference type="SUPFAM" id="SSF142764">
    <property type="entry name" value="YgbK-like"/>
    <property type="match status" value="1"/>
</dbReference>
<accession>A0A916SJR9</accession>
<feature type="domain" description="Four-carbon acid sugar kinase N-terminal" evidence="7">
    <location>
        <begin position="7"/>
        <end position="248"/>
    </location>
</feature>
<evidence type="ECO:0000256" key="1">
    <source>
        <dbReference type="ARBA" id="ARBA00005715"/>
    </source>
</evidence>
<dbReference type="RefSeq" id="WP_188708830.1">
    <property type="nucleotide sequence ID" value="NZ_BMIG01000008.1"/>
</dbReference>
<comment type="similarity">
    <text evidence="1">Belongs to the four-carbon acid sugar kinase family.</text>
</comment>
<keyword evidence="4" id="KW-0418">Kinase</keyword>
<evidence type="ECO:0000256" key="6">
    <source>
        <dbReference type="ARBA" id="ARBA00023277"/>
    </source>
</evidence>
<dbReference type="InterPro" id="IPR031475">
    <property type="entry name" value="NBD_C"/>
</dbReference>
<dbReference type="InterPro" id="IPR037051">
    <property type="entry name" value="4-carb_acid_sugar_kinase_N_sf"/>
</dbReference>
<dbReference type="Proteomes" id="UP000620596">
    <property type="component" value="Unassembled WGS sequence"/>
</dbReference>
<dbReference type="InterPro" id="IPR010737">
    <property type="entry name" value="4-carb_acid_sugar_kinase_N"/>
</dbReference>
<keyword evidence="10" id="KW-1185">Reference proteome</keyword>
<reference evidence="9" key="1">
    <citation type="journal article" date="2014" name="Int. J. Syst. Evol. Microbiol.">
        <title>Complete genome sequence of Corynebacterium casei LMG S-19264T (=DSM 44701T), isolated from a smear-ripened cheese.</title>
        <authorList>
            <consortium name="US DOE Joint Genome Institute (JGI-PGF)"/>
            <person name="Walter F."/>
            <person name="Albersmeier A."/>
            <person name="Kalinowski J."/>
            <person name="Ruckert C."/>
        </authorList>
    </citation>
    <scope>NUCLEOTIDE SEQUENCE</scope>
    <source>
        <strain evidence="9">CGMCC 1.15322</strain>
    </source>
</reference>
<evidence type="ECO:0000256" key="5">
    <source>
        <dbReference type="ARBA" id="ARBA00022840"/>
    </source>
</evidence>
<evidence type="ECO:0000259" key="8">
    <source>
        <dbReference type="Pfam" id="PF17042"/>
    </source>
</evidence>
<proteinExistence type="inferred from homology"/>
<evidence type="ECO:0000313" key="10">
    <source>
        <dbReference type="Proteomes" id="UP000620596"/>
    </source>
</evidence>
<evidence type="ECO:0000256" key="2">
    <source>
        <dbReference type="ARBA" id="ARBA00022679"/>
    </source>
</evidence>
<evidence type="ECO:0000256" key="3">
    <source>
        <dbReference type="ARBA" id="ARBA00022741"/>
    </source>
</evidence>
<keyword evidence="2" id="KW-0808">Transferase</keyword>
<keyword evidence="3" id="KW-0547">Nucleotide-binding</keyword>
<keyword evidence="5" id="KW-0067">ATP-binding</keyword>
<dbReference type="Gene3D" id="3.40.980.20">
    <property type="entry name" value="Four-carbon acid sugar kinase, nucleotide binding domain"/>
    <property type="match status" value="1"/>
</dbReference>
<sequence length="434" mass="45052">MTTSPALLWYGDDFTGATDTLGTAARAGLRALLFLRMPTDAQLIAAGPLDCVGLAGAARSMGPDAMRTELAPVVPLFHKLGARVLHYKLCSTFDSAPDVGSVGLALQILSAALPGARTAIVGGQPDLGRYCVFGNLFARAGSAGEVHRIDRHPTMARHPVTPMGEADLRRHLALQGLERLALVPLTTLRGPPEALQARWQALVQTGRDAVLFDVADNTDLEQIGVLLWREATCAPLLVAGASGVVQALAPCIAPARVARTSAPVIPACGPVLVLAGSLSPVTAEQVRNATSFETVWLNPEALITTPDYLVDGAQRIAALLRDGRHVLACTVAPGQVVQRSIDAQALALAGGALLAQVLNAAPLARVGVAGGDTSSHAVQALDAWGLSYLEALAPGVSLCRLHSDNPTLDGTEIALKGGQMGTPDLFERLVHGTA</sequence>
<dbReference type="AlphaFoldDB" id="A0A916SJR9"/>